<organism evidence="2 3">
    <name type="scientific">Sesamum alatum</name>
    <dbReference type="NCBI Taxonomy" id="300844"/>
    <lineage>
        <taxon>Eukaryota</taxon>
        <taxon>Viridiplantae</taxon>
        <taxon>Streptophyta</taxon>
        <taxon>Embryophyta</taxon>
        <taxon>Tracheophyta</taxon>
        <taxon>Spermatophyta</taxon>
        <taxon>Magnoliopsida</taxon>
        <taxon>eudicotyledons</taxon>
        <taxon>Gunneridae</taxon>
        <taxon>Pentapetalae</taxon>
        <taxon>asterids</taxon>
        <taxon>lamiids</taxon>
        <taxon>Lamiales</taxon>
        <taxon>Pedaliaceae</taxon>
        <taxon>Sesamum</taxon>
    </lineage>
</organism>
<proteinExistence type="predicted"/>
<gene>
    <name evidence="2" type="ORF">Salat_0058800</name>
</gene>
<evidence type="ECO:0000313" key="2">
    <source>
        <dbReference type="EMBL" id="KAK4437249.1"/>
    </source>
</evidence>
<feature type="transmembrane region" description="Helical" evidence="1">
    <location>
        <begin position="48"/>
        <end position="71"/>
    </location>
</feature>
<reference evidence="2" key="1">
    <citation type="submission" date="2020-06" db="EMBL/GenBank/DDBJ databases">
        <authorList>
            <person name="Li T."/>
            <person name="Hu X."/>
            <person name="Zhang T."/>
            <person name="Song X."/>
            <person name="Zhang H."/>
            <person name="Dai N."/>
            <person name="Sheng W."/>
            <person name="Hou X."/>
            <person name="Wei L."/>
        </authorList>
    </citation>
    <scope>NUCLEOTIDE SEQUENCE</scope>
    <source>
        <strain evidence="2">3651</strain>
        <tissue evidence="2">Leaf</tissue>
    </source>
</reference>
<evidence type="ECO:0000256" key="1">
    <source>
        <dbReference type="SAM" id="Phobius"/>
    </source>
</evidence>
<protein>
    <submittedName>
        <fullName evidence="2">Uncharacterized protein</fullName>
    </submittedName>
</protein>
<name>A0AAE1YVJ4_9LAMI</name>
<keyword evidence="1" id="KW-1133">Transmembrane helix</keyword>
<dbReference type="AlphaFoldDB" id="A0AAE1YVJ4"/>
<keyword evidence="3" id="KW-1185">Reference proteome</keyword>
<sequence>MNCGEKLMDLYNCNCTLSCFQVFGCGDICNADYDNVVEVQLDSPMPWIGMYIAAASALCSVAMILDAFNGFRSKKFWLPSKYFSLNAFSLTVLAVAMKLPVDLPVKC</sequence>
<dbReference type="PANTHER" id="PTHR35307">
    <property type="entry name" value="PROTEIN, PUTATIVE-RELATED"/>
    <property type="match status" value="1"/>
</dbReference>
<accession>A0AAE1YVJ4</accession>
<reference evidence="2" key="2">
    <citation type="journal article" date="2024" name="Plant">
        <title>Genomic evolution and insights into agronomic trait innovations of Sesamum species.</title>
        <authorList>
            <person name="Miao H."/>
            <person name="Wang L."/>
            <person name="Qu L."/>
            <person name="Liu H."/>
            <person name="Sun Y."/>
            <person name="Le M."/>
            <person name="Wang Q."/>
            <person name="Wei S."/>
            <person name="Zheng Y."/>
            <person name="Lin W."/>
            <person name="Duan Y."/>
            <person name="Cao H."/>
            <person name="Xiong S."/>
            <person name="Wang X."/>
            <person name="Wei L."/>
            <person name="Li C."/>
            <person name="Ma Q."/>
            <person name="Ju M."/>
            <person name="Zhao R."/>
            <person name="Li G."/>
            <person name="Mu C."/>
            <person name="Tian Q."/>
            <person name="Mei H."/>
            <person name="Zhang T."/>
            <person name="Gao T."/>
            <person name="Zhang H."/>
        </authorList>
    </citation>
    <scope>NUCLEOTIDE SEQUENCE</scope>
    <source>
        <strain evidence="2">3651</strain>
    </source>
</reference>
<dbReference type="PANTHER" id="PTHR35307:SF3">
    <property type="entry name" value="DUF4220 DOMAIN-CONTAINING PROTEIN"/>
    <property type="match status" value="1"/>
</dbReference>
<dbReference type="EMBL" id="JACGWO010000001">
    <property type="protein sequence ID" value="KAK4437249.1"/>
    <property type="molecule type" value="Genomic_DNA"/>
</dbReference>
<evidence type="ECO:0000313" key="3">
    <source>
        <dbReference type="Proteomes" id="UP001293254"/>
    </source>
</evidence>
<feature type="transmembrane region" description="Helical" evidence="1">
    <location>
        <begin position="83"/>
        <end position="101"/>
    </location>
</feature>
<comment type="caution">
    <text evidence="2">The sequence shown here is derived from an EMBL/GenBank/DDBJ whole genome shotgun (WGS) entry which is preliminary data.</text>
</comment>
<keyword evidence="1" id="KW-0812">Transmembrane</keyword>
<keyword evidence="1" id="KW-0472">Membrane</keyword>
<dbReference type="Proteomes" id="UP001293254">
    <property type="component" value="Unassembled WGS sequence"/>
</dbReference>